<dbReference type="SUPFAM" id="SSF81321">
    <property type="entry name" value="Family A G protein-coupled receptor-like"/>
    <property type="match status" value="1"/>
</dbReference>
<feature type="transmembrane region" description="Helical" evidence="1">
    <location>
        <begin position="280"/>
        <end position="299"/>
    </location>
</feature>
<comment type="caution">
    <text evidence="2">The sequence shown here is derived from an EMBL/GenBank/DDBJ whole genome shotgun (WGS) entry which is preliminary data.</text>
</comment>
<feature type="transmembrane region" description="Helical" evidence="1">
    <location>
        <begin position="30"/>
        <end position="49"/>
    </location>
</feature>
<feature type="transmembrane region" description="Helical" evidence="1">
    <location>
        <begin position="198"/>
        <end position="218"/>
    </location>
</feature>
<keyword evidence="1" id="KW-0472">Membrane</keyword>
<sequence>MLTLNLPQPISMVKVVIYDDGIAIPHVARYWIFLISNICSLLCAVFVLYHYLFDSTLRHGLHNHTLTIVLIICLIWELTDVPFQMYLFLYRVVWIQTPTFCIIWKILDAALYTSTAKLIGWASVERHILIFHENWITTRRRRFFIHYTPIILIVTYGVVLYSIITPMNYCKRPFYYFVEMCGYYSCVYDSATFTLYEYATGGLLCSVLIGFGGGSLILRVVLQKRRLRRHVNWRKHRKMAIQLLSITALFYIFYLPPVVLSTAHQLGVPSYVGSDYTRNASFFANYIIFLFPFACLNTLPKLRIRLKNMYRYILRKQIRRISPQKPTIMNSTRRNQRKTTVF</sequence>
<dbReference type="OrthoDB" id="10057171at2759"/>
<proteinExistence type="predicted"/>
<evidence type="ECO:0000313" key="2">
    <source>
        <dbReference type="EMBL" id="CAF1189760.1"/>
    </source>
</evidence>
<evidence type="ECO:0008006" key="4">
    <source>
        <dbReference type="Google" id="ProtNLM"/>
    </source>
</evidence>
<reference evidence="2" key="1">
    <citation type="submission" date="2021-02" db="EMBL/GenBank/DDBJ databases">
        <authorList>
            <person name="Nowell W R."/>
        </authorList>
    </citation>
    <scope>NUCLEOTIDE SEQUENCE</scope>
</reference>
<evidence type="ECO:0000256" key="1">
    <source>
        <dbReference type="SAM" id="Phobius"/>
    </source>
</evidence>
<evidence type="ECO:0000313" key="3">
    <source>
        <dbReference type="Proteomes" id="UP000663852"/>
    </source>
</evidence>
<gene>
    <name evidence="2" type="ORF">EDS130_LOCUS24734</name>
</gene>
<organism evidence="2 3">
    <name type="scientific">Adineta ricciae</name>
    <name type="common">Rotifer</name>
    <dbReference type="NCBI Taxonomy" id="249248"/>
    <lineage>
        <taxon>Eukaryota</taxon>
        <taxon>Metazoa</taxon>
        <taxon>Spiralia</taxon>
        <taxon>Gnathifera</taxon>
        <taxon>Rotifera</taxon>
        <taxon>Eurotatoria</taxon>
        <taxon>Bdelloidea</taxon>
        <taxon>Adinetida</taxon>
        <taxon>Adinetidae</taxon>
        <taxon>Adineta</taxon>
    </lineage>
</organism>
<feature type="transmembrane region" description="Helical" evidence="1">
    <location>
        <begin position="239"/>
        <end position="260"/>
    </location>
</feature>
<dbReference type="EMBL" id="CAJNOJ010000142">
    <property type="protein sequence ID" value="CAF1189760.1"/>
    <property type="molecule type" value="Genomic_DNA"/>
</dbReference>
<accession>A0A814VTH1</accession>
<keyword evidence="1" id="KW-0812">Transmembrane</keyword>
<keyword evidence="1" id="KW-1133">Transmembrane helix</keyword>
<dbReference type="Proteomes" id="UP000663852">
    <property type="component" value="Unassembled WGS sequence"/>
</dbReference>
<feature type="transmembrane region" description="Helical" evidence="1">
    <location>
        <begin position="144"/>
        <end position="164"/>
    </location>
</feature>
<protein>
    <recommendedName>
        <fullName evidence="4">G-protein coupled receptors family 1 profile domain-containing protein</fullName>
    </recommendedName>
</protein>
<dbReference type="AlphaFoldDB" id="A0A814VTH1"/>
<name>A0A814VTH1_ADIRI</name>
<dbReference type="CDD" id="cd00637">
    <property type="entry name" value="7tm_classA_rhodopsin-like"/>
    <property type="match status" value="1"/>
</dbReference>
<dbReference type="Gene3D" id="1.20.1070.10">
    <property type="entry name" value="Rhodopsin 7-helix transmembrane proteins"/>
    <property type="match status" value="1"/>
</dbReference>
<feature type="transmembrane region" description="Helical" evidence="1">
    <location>
        <begin position="61"/>
        <end position="79"/>
    </location>
</feature>